<evidence type="ECO:0000313" key="1">
    <source>
        <dbReference type="EMBL" id="ODM07249.1"/>
    </source>
</evidence>
<dbReference type="Proteomes" id="UP000094067">
    <property type="component" value="Unassembled WGS sequence"/>
</dbReference>
<sequence>MGDTKIVYDEKFGITTFKREICAQLGEAFWNELVENIELPDIDSECKCQCHNMYLFMKRLEEMTDEETLKKILYKVRHGLHPSQCEWAHKEFMEAGNLDDFLKKHLNDELNGFIELNKEKKDFYGQEITDEVLTFIKENPKMLAPVRKGNKLYCMAFPCNMKEYLSVTDEKMKRYHACHCPFAKESILSENVVSSALCNCSLGHMMNFVEAFMDRELRGKVVHSVLNGDLICEYEIEIPDDIMQKYVTLEG</sequence>
<organism evidence="1 2">
    <name type="scientific">Eisenbergiella tayi</name>
    <dbReference type="NCBI Taxonomy" id="1432052"/>
    <lineage>
        <taxon>Bacteria</taxon>
        <taxon>Bacillati</taxon>
        <taxon>Bacillota</taxon>
        <taxon>Clostridia</taxon>
        <taxon>Lachnospirales</taxon>
        <taxon>Lachnospiraceae</taxon>
        <taxon>Eisenbergiella</taxon>
    </lineage>
</organism>
<comment type="caution">
    <text evidence="1">The sequence shown here is derived from an EMBL/GenBank/DDBJ whole genome shotgun (WGS) entry which is preliminary data.</text>
</comment>
<reference evidence="1 2" key="1">
    <citation type="submission" date="2016-07" db="EMBL/GenBank/DDBJ databases">
        <title>Characterization of isolates of Eisenbergiella tayi derived from blood cultures, using whole genome sequencing.</title>
        <authorList>
            <person name="Burdz T."/>
            <person name="Wiebe D."/>
            <person name="Huynh C."/>
            <person name="Bernard K."/>
        </authorList>
    </citation>
    <scope>NUCLEOTIDE SEQUENCE [LARGE SCALE GENOMIC DNA]</scope>
    <source>
        <strain evidence="1 2">NML 110608</strain>
    </source>
</reference>
<dbReference type="AlphaFoldDB" id="A0A1E3AEY5"/>
<evidence type="ECO:0008006" key="3">
    <source>
        <dbReference type="Google" id="ProtNLM"/>
    </source>
</evidence>
<gene>
    <name evidence="1" type="ORF">BEI61_03139</name>
</gene>
<accession>A0A1E3AEY5</accession>
<evidence type="ECO:0000313" key="2">
    <source>
        <dbReference type="Proteomes" id="UP000094067"/>
    </source>
</evidence>
<name>A0A1E3AEY5_9FIRM</name>
<dbReference type="RefSeq" id="WP_069152938.1">
    <property type="nucleotide sequence ID" value="NZ_MCGH01000002.1"/>
</dbReference>
<proteinExistence type="predicted"/>
<dbReference type="EMBL" id="MCGH01000002">
    <property type="protein sequence ID" value="ODM07249.1"/>
    <property type="molecule type" value="Genomic_DNA"/>
</dbReference>
<protein>
    <recommendedName>
        <fullName evidence="3">Metanogen output domain-containing protein</fullName>
    </recommendedName>
</protein>